<dbReference type="InterPro" id="IPR007016">
    <property type="entry name" value="O-antigen_ligase-rel_domated"/>
</dbReference>
<organism evidence="7 8">
    <name type="scientific">Candidatus Litorirhabdus singularis</name>
    <dbReference type="NCBI Taxonomy" id="2518993"/>
    <lineage>
        <taxon>Bacteria</taxon>
        <taxon>Pseudomonadati</taxon>
        <taxon>Pseudomonadota</taxon>
        <taxon>Gammaproteobacteria</taxon>
        <taxon>Cellvibrionales</taxon>
        <taxon>Halieaceae</taxon>
        <taxon>Candidatus Litorirhabdus</taxon>
    </lineage>
</organism>
<feature type="transmembrane region" description="Helical" evidence="5">
    <location>
        <begin position="53"/>
        <end position="70"/>
    </location>
</feature>
<sequence length="384" mass="42219">MNEKLAWLLAVILGGVFLLPMAFDVLLGIALLAVLIQYSELHAPVLRVLKDPLYLCALALLLYLSASVLWSANISPKGVAQLWLRMLFVMVFVLGLAVAHQRTSITLLRACQVVAIAALLCALLSLILFYMYPPADSRLEGPFRLENPGRIGRMLAVALLFAITLFQLERGRWRWLAALSFVVCSMALINTGTRSAWLAAVFGIFCWLLVSWHPKLNKAVAVAGVGSVLLALLLYVMTYHPELSAQLFPRGDSFRMSIWQANLRDILDGHVWFGWGQLVEHRVEMGGYLFRGTHNMFLAMLAAGGLPALVMFCVVLGWTGLRLVRHAGGAAATLGLVLLIAGVAGFLFNGDRIIDKVNFVWFVVWVPLGFAIGLSQQSTLDDSN</sequence>
<keyword evidence="7" id="KW-0436">Ligase</keyword>
<keyword evidence="4 5" id="KW-0472">Membrane</keyword>
<evidence type="ECO:0000313" key="8">
    <source>
        <dbReference type="Proteomes" id="UP001143362"/>
    </source>
</evidence>
<gene>
    <name evidence="7" type="ORF">EYC98_17255</name>
</gene>
<comment type="caution">
    <text evidence="7">The sequence shown here is derived from an EMBL/GenBank/DDBJ whole genome shotgun (WGS) entry which is preliminary data.</text>
</comment>
<evidence type="ECO:0000256" key="1">
    <source>
        <dbReference type="ARBA" id="ARBA00004141"/>
    </source>
</evidence>
<evidence type="ECO:0000259" key="6">
    <source>
        <dbReference type="Pfam" id="PF04932"/>
    </source>
</evidence>
<feature type="transmembrane region" description="Helical" evidence="5">
    <location>
        <begin position="82"/>
        <end position="99"/>
    </location>
</feature>
<dbReference type="PANTHER" id="PTHR37422:SF13">
    <property type="entry name" value="LIPOPOLYSACCHARIDE BIOSYNTHESIS PROTEIN PA4999-RELATED"/>
    <property type="match status" value="1"/>
</dbReference>
<evidence type="ECO:0000256" key="2">
    <source>
        <dbReference type="ARBA" id="ARBA00022692"/>
    </source>
</evidence>
<feature type="transmembrane region" description="Helical" evidence="5">
    <location>
        <begin position="173"/>
        <end position="189"/>
    </location>
</feature>
<keyword evidence="3 5" id="KW-1133">Transmembrane helix</keyword>
<dbReference type="EMBL" id="SHNN01000004">
    <property type="protein sequence ID" value="MCX2982611.1"/>
    <property type="molecule type" value="Genomic_DNA"/>
</dbReference>
<feature type="transmembrane region" description="Helical" evidence="5">
    <location>
        <begin position="111"/>
        <end position="131"/>
    </location>
</feature>
<dbReference type="PANTHER" id="PTHR37422">
    <property type="entry name" value="TEICHURONIC ACID BIOSYNTHESIS PROTEIN TUAE"/>
    <property type="match status" value="1"/>
</dbReference>
<dbReference type="Proteomes" id="UP001143362">
    <property type="component" value="Unassembled WGS sequence"/>
</dbReference>
<name>A0ABT3TK01_9GAMM</name>
<dbReference type="GO" id="GO:0016874">
    <property type="term" value="F:ligase activity"/>
    <property type="evidence" value="ECO:0007669"/>
    <property type="project" value="UniProtKB-KW"/>
</dbReference>
<feature type="transmembrane region" description="Helical" evidence="5">
    <location>
        <begin position="151"/>
        <end position="168"/>
    </location>
</feature>
<comment type="subcellular location">
    <subcellularLocation>
        <location evidence="1">Membrane</location>
        <topology evidence="1">Multi-pass membrane protein</topology>
    </subcellularLocation>
</comment>
<feature type="transmembrane region" description="Helical" evidence="5">
    <location>
        <begin position="195"/>
        <end position="212"/>
    </location>
</feature>
<dbReference type="InterPro" id="IPR051533">
    <property type="entry name" value="WaaL-like"/>
</dbReference>
<dbReference type="Pfam" id="PF04932">
    <property type="entry name" value="Wzy_C"/>
    <property type="match status" value="1"/>
</dbReference>
<protein>
    <submittedName>
        <fullName evidence="7">O-antigen ligase domain-containing protein</fullName>
    </submittedName>
</protein>
<evidence type="ECO:0000313" key="7">
    <source>
        <dbReference type="EMBL" id="MCX2982611.1"/>
    </source>
</evidence>
<feature type="transmembrane region" description="Helical" evidence="5">
    <location>
        <begin position="330"/>
        <end position="347"/>
    </location>
</feature>
<dbReference type="RefSeq" id="WP_279246643.1">
    <property type="nucleotide sequence ID" value="NZ_SHNN01000004.1"/>
</dbReference>
<proteinExistence type="predicted"/>
<feature type="transmembrane region" description="Helical" evidence="5">
    <location>
        <begin position="6"/>
        <end position="32"/>
    </location>
</feature>
<feature type="transmembrane region" description="Helical" evidence="5">
    <location>
        <begin position="219"/>
        <end position="238"/>
    </location>
</feature>
<keyword evidence="8" id="KW-1185">Reference proteome</keyword>
<reference evidence="7" key="1">
    <citation type="submission" date="2019-02" db="EMBL/GenBank/DDBJ databases">
        <authorList>
            <person name="Li S.-H."/>
        </authorList>
    </citation>
    <scope>NUCLEOTIDE SEQUENCE</scope>
    <source>
        <strain evidence="7">IMCC14734</strain>
    </source>
</reference>
<feature type="domain" description="O-antigen ligase-related" evidence="6">
    <location>
        <begin position="180"/>
        <end position="313"/>
    </location>
</feature>
<evidence type="ECO:0000256" key="3">
    <source>
        <dbReference type="ARBA" id="ARBA00022989"/>
    </source>
</evidence>
<evidence type="ECO:0000256" key="4">
    <source>
        <dbReference type="ARBA" id="ARBA00023136"/>
    </source>
</evidence>
<evidence type="ECO:0000256" key="5">
    <source>
        <dbReference type="SAM" id="Phobius"/>
    </source>
</evidence>
<accession>A0ABT3TK01</accession>
<feature type="transmembrane region" description="Helical" evidence="5">
    <location>
        <begin position="296"/>
        <end position="318"/>
    </location>
</feature>
<keyword evidence="2 5" id="KW-0812">Transmembrane</keyword>
<feature type="transmembrane region" description="Helical" evidence="5">
    <location>
        <begin position="359"/>
        <end position="375"/>
    </location>
</feature>